<organism evidence="1 2">
    <name type="scientific">Candidatus Acutalibacter pullicola</name>
    <dbReference type="NCBI Taxonomy" id="2838417"/>
    <lineage>
        <taxon>Bacteria</taxon>
        <taxon>Bacillati</taxon>
        <taxon>Bacillota</taxon>
        <taxon>Clostridia</taxon>
        <taxon>Eubacteriales</taxon>
        <taxon>Acutalibacteraceae</taxon>
        <taxon>Acutalibacter</taxon>
    </lineage>
</organism>
<protein>
    <submittedName>
        <fullName evidence="1">DUF4179 domain-containing protein</fullName>
    </submittedName>
</protein>
<dbReference type="AlphaFoldDB" id="A0A9D2SGS8"/>
<reference evidence="1" key="2">
    <citation type="submission" date="2021-04" db="EMBL/GenBank/DDBJ databases">
        <authorList>
            <person name="Gilroy R."/>
        </authorList>
    </citation>
    <scope>NUCLEOTIDE SEQUENCE</scope>
    <source>
        <strain evidence="1">CHK185-1770</strain>
    </source>
</reference>
<sequence length="471" mass="51082">MLTVFGLLCGLNAVNPAFAESIPLIGRAFRLYNTGKTSLGSYMGTYDGVEKLHYTAQAFNTNLSLTVEEGFCDGEYVHLTFAITETNETLLDGLTSLDACVTAAANGIPLEEAGVSLYPEQENLIGVLSLPLPSAVGNGDTVEVTYQLTDLTRVYDGGSAWEAVPGSFTGSISLTAVTEYNQQVAITGDSAGVEVHTVEATPSYTKIEYTIPFWGFRSYTVDFPRLFLPDGTPVPYNLSQSQVPSPDDIPRDATEISGSACFDGLPSGTQQVILRFLEEDLDPYTAEDMLAHGMEVRVLAEITIDLRTGKSTPSTTYQDAGMTFAGNYLETYPSLSWMMPFDDPDMIALGQADWDSVTSIPGLFEQGNSLWALRYQDAFTVEFVTDGPAPAKDLTVTISTEDGQTAAQGTLRHNFARETHSGGDLYYSWKANLQPQSGYAPSLLDTLTVSLTDPTTGNTLYQRSVRLVWAR</sequence>
<dbReference type="Proteomes" id="UP000826793">
    <property type="component" value="Unassembled WGS sequence"/>
</dbReference>
<reference evidence="1" key="1">
    <citation type="journal article" date="2021" name="PeerJ">
        <title>Extensive microbial diversity within the chicken gut microbiome revealed by metagenomics and culture.</title>
        <authorList>
            <person name="Gilroy R."/>
            <person name="Ravi A."/>
            <person name="Getino M."/>
            <person name="Pursley I."/>
            <person name="Horton D.L."/>
            <person name="Alikhan N.F."/>
            <person name="Baker D."/>
            <person name="Gharbi K."/>
            <person name="Hall N."/>
            <person name="Watson M."/>
            <person name="Adriaenssens E.M."/>
            <person name="Foster-Nyarko E."/>
            <person name="Jarju S."/>
            <person name="Secka A."/>
            <person name="Antonio M."/>
            <person name="Oren A."/>
            <person name="Chaudhuri R.R."/>
            <person name="La Ragione R."/>
            <person name="Hildebrand F."/>
            <person name="Pallen M.J."/>
        </authorList>
    </citation>
    <scope>NUCLEOTIDE SEQUENCE</scope>
    <source>
        <strain evidence="1">CHK185-1770</strain>
    </source>
</reference>
<name>A0A9D2SGS8_9FIRM</name>
<accession>A0A9D2SGS8</accession>
<dbReference type="EMBL" id="DWXG01000079">
    <property type="protein sequence ID" value="HJB98762.1"/>
    <property type="molecule type" value="Genomic_DNA"/>
</dbReference>
<evidence type="ECO:0000313" key="2">
    <source>
        <dbReference type="Proteomes" id="UP000826793"/>
    </source>
</evidence>
<evidence type="ECO:0000313" key="1">
    <source>
        <dbReference type="EMBL" id="HJB98762.1"/>
    </source>
</evidence>
<gene>
    <name evidence="1" type="ORF">H9710_09320</name>
</gene>
<comment type="caution">
    <text evidence="1">The sequence shown here is derived from an EMBL/GenBank/DDBJ whole genome shotgun (WGS) entry which is preliminary data.</text>
</comment>
<proteinExistence type="predicted"/>